<evidence type="ECO:0000313" key="1">
    <source>
        <dbReference type="EMBL" id="ETO69370.1"/>
    </source>
</evidence>
<comment type="caution">
    <text evidence="1">The sequence shown here is derived from an EMBL/GenBank/DDBJ whole genome shotgun (WGS) entry which is preliminary data.</text>
</comment>
<protein>
    <submittedName>
        <fullName evidence="1">Uncharacterized protein</fullName>
    </submittedName>
</protein>
<accession>A0A080ZRV9</accession>
<dbReference type="Proteomes" id="UP000028582">
    <property type="component" value="Unassembled WGS sequence"/>
</dbReference>
<reference evidence="1 2" key="1">
    <citation type="submission" date="2013-11" db="EMBL/GenBank/DDBJ databases">
        <title>The Genome Sequence of Phytophthora parasitica P1976.</title>
        <authorList>
            <consortium name="The Broad Institute Genomics Platform"/>
            <person name="Russ C."/>
            <person name="Tyler B."/>
            <person name="Panabieres F."/>
            <person name="Shan W."/>
            <person name="Tripathy S."/>
            <person name="Grunwald N."/>
            <person name="Machado M."/>
            <person name="Johnson C.S."/>
            <person name="Walker B."/>
            <person name="Young S."/>
            <person name="Zeng Q."/>
            <person name="Gargeya S."/>
            <person name="Fitzgerald M."/>
            <person name="Haas B."/>
            <person name="Abouelleil A."/>
            <person name="Allen A.W."/>
            <person name="Alvarado L."/>
            <person name="Arachchi H.M."/>
            <person name="Berlin A.M."/>
            <person name="Chapman S.B."/>
            <person name="Gainer-Dewar J."/>
            <person name="Goldberg J."/>
            <person name="Griggs A."/>
            <person name="Gujja S."/>
            <person name="Hansen M."/>
            <person name="Howarth C."/>
            <person name="Imamovic A."/>
            <person name="Ireland A."/>
            <person name="Larimer J."/>
            <person name="McCowan C."/>
            <person name="Murphy C."/>
            <person name="Pearson M."/>
            <person name="Poon T.W."/>
            <person name="Priest M."/>
            <person name="Roberts A."/>
            <person name="Saif S."/>
            <person name="Shea T."/>
            <person name="Sisk P."/>
            <person name="Sykes S."/>
            <person name="Wortman J."/>
            <person name="Nusbaum C."/>
            <person name="Birren B."/>
        </authorList>
    </citation>
    <scope>NUCLEOTIDE SEQUENCE [LARGE SCALE GENOMIC DNA]</scope>
    <source>
        <strain evidence="1 2">P1976</strain>
    </source>
</reference>
<feature type="non-terminal residue" evidence="1">
    <location>
        <position position="1"/>
    </location>
</feature>
<dbReference type="AlphaFoldDB" id="A0A080ZRV9"/>
<evidence type="ECO:0000313" key="2">
    <source>
        <dbReference type="Proteomes" id="UP000028582"/>
    </source>
</evidence>
<sequence length="64" mass="7137">TGDFTAEWYTWNGGFRRGVRGDYYSWNGIEAVDEEKTVDDEPFTTKTASVEKSETIVGFGFGTG</sequence>
<proteinExistence type="predicted"/>
<dbReference type="EMBL" id="ANJA01002562">
    <property type="protein sequence ID" value="ETO69370.1"/>
    <property type="molecule type" value="Genomic_DNA"/>
</dbReference>
<organism evidence="1 2">
    <name type="scientific">Phytophthora nicotianae P1976</name>
    <dbReference type="NCBI Taxonomy" id="1317066"/>
    <lineage>
        <taxon>Eukaryota</taxon>
        <taxon>Sar</taxon>
        <taxon>Stramenopiles</taxon>
        <taxon>Oomycota</taxon>
        <taxon>Peronosporomycetes</taxon>
        <taxon>Peronosporales</taxon>
        <taxon>Peronosporaceae</taxon>
        <taxon>Phytophthora</taxon>
    </lineage>
</organism>
<gene>
    <name evidence="1" type="ORF">F444_14036</name>
</gene>
<name>A0A080ZRV9_PHYNI</name>